<evidence type="ECO:0000256" key="8">
    <source>
        <dbReference type="RuleBase" id="RU365088"/>
    </source>
</evidence>
<keyword evidence="11" id="KW-1185">Reference proteome</keyword>
<feature type="transmembrane region" description="Helical" evidence="8">
    <location>
        <begin position="292"/>
        <end position="311"/>
    </location>
</feature>
<feature type="transmembrane region" description="Helical" evidence="8">
    <location>
        <begin position="21"/>
        <end position="38"/>
    </location>
</feature>
<dbReference type="InterPro" id="IPR004812">
    <property type="entry name" value="Efflux_drug-R_Bcr/CmlA"/>
</dbReference>
<sequence length="409" mass="42686">MTYQADTFLMTTSAIEPAREGRFILLLGALVAFGPLSIDLYLPALPAMAVGLAASAEAVQLTITVFLAGFSVGMLFYGPISDRYGRRTVLLSGIAIFALASLACVLALAVEQLIVARFLQALGGGAASVLARAVVRDVYTPTEAIRKLSLMAMVTAIAPLLAPILGSVLLEHFGWRGTFGALLAWGLLSLLVVWFQLPETLPAERRGQLSLASAFAAYGRLLCDPVALGLLLAGGMSFAAMFAYITGGPFYFIELHGYSPLAFSLLFAANALGIFAANYLNSRLVRSQGAAVMAGVGSGFGFVGALLLWVASGVGDALPAVLAGLFIVVSMTGLLGANCVGLLMARYPQNAGASAALFGASQFGLGMLASAAISYFHDPNGRAMAWVILAVSGMSLLGWFCFRLCGERR</sequence>
<keyword evidence="7 8" id="KW-0472">Membrane</keyword>
<dbReference type="GO" id="GO:1990961">
    <property type="term" value="P:xenobiotic detoxification by transmembrane export across the plasma membrane"/>
    <property type="evidence" value="ECO:0007669"/>
    <property type="project" value="InterPro"/>
</dbReference>
<evidence type="ECO:0000256" key="1">
    <source>
        <dbReference type="ARBA" id="ARBA00004651"/>
    </source>
</evidence>
<accession>A0A133XEF5</accession>
<feature type="transmembrane region" description="Helical" evidence="8">
    <location>
        <begin position="383"/>
        <end position="402"/>
    </location>
</feature>
<comment type="subcellular location">
    <subcellularLocation>
        <location evidence="8">Cell inner membrane</location>
        <topology evidence="8">Multi-pass membrane protein</topology>
    </subcellularLocation>
    <subcellularLocation>
        <location evidence="1">Cell membrane</location>
        <topology evidence="1">Multi-pass membrane protein</topology>
    </subcellularLocation>
</comment>
<feature type="transmembrane region" description="Helical" evidence="8">
    <location>
        <begin position="114"/>
        <end position="135"/>
    </location>
</feature>
<feature type="transmembrane region" description="Helical" evidence="8">
    <location>
        <begin position="89"/>
        <end position="108"/>
    </location>
</feature>
<dbReference type="NCBIfam" id="NF008314">
    <property type="entry name" value="PRK11102.1"/>
    <property type="match status" value="1"/>
</dbReference>
<evidence type="ECO:0000256" key="3">
    <source>
        <dbReference type="ARBA" id="ARBA00022448"/>
    </source>
</evidence>
<feature type="transmembrane region" description="Helical" evidence="8">
    <location>
        <begin position="175"/>
        <end position="197"/>
    </location>
</feature>
<organism evidence="10 11">
    <name type="scientific">Dechloromonas denitrificans</name>
    <dbReference type="NCBI Taxonomy" id="281362"/>
    <lineage>
        <taxon>Bacteria</taxon>
        <taxon>Pseudomonadati</taxon>
        <taxon>Pseudomonadota</taxon>
        <taxon>Betaproteobacteria</taxon>
        <taxon>Rhodocyclales</taxon>
        <taxon>Azonexaceae</taxon>
        <taxon>Dechloromonas</taxon>
    </lineage>
</organism>
<dbReference type="InterPro" id="IPR020846">
    <property type="entry name" value="MFS_dom"/>
</dbReference>
<dbReference type="CDD" id="cd17320">
    <property type="entry name" value="MFS_MdfA_MDR_like"/>
    <property type="match status" value="1"/>
</dbReference>
<feature type="transmembrane region" description="Helical" evidence="8">
    <location>
        <begin position="147"/>
        <end position="169"/>
    </location>
</feature>
<dbReference type="PROSITE" id="PS50850">
    <property type="entry name" value="MFS"/>
    <property type="match status" value="1"/>
</dbReference>
<evidence type="ECO:0000313" key="11">
    <source>
        <dbReference type="Proteomes" id="UP000070186"/>
    </source>
</evidence>
<gene>
    <name evidence="10" type="ORF">AT959_15275</name>
</gene>
<comment type="similarity">
    <text evidence="2 8">Belongs to the major facilitator superfamily. Bcr/CmlA family.</text>
</comment>
<dbReference type="Gene3D" id="1.20.1720.10">
    <property type="entry name" value="Multidrug resistance protein D"/>
    <property type="match status" value="1"/>
</dbReference>
<evidence type="ECO:0000256" key="5">
    <source>
        <dbReference type="ARBA" id="ARBA00022692"/>
    </source>
</evidence>
<keyword evidence="3 8" id="KW-0813">Transport</keyword>
<evidence type="ECO:0000259" key="9">
    <source>
        <dbReference type="PROSITE" id="PS50850"/>
    </source>
</evidence>
<feature type="transmembrane region" description="Helical" evidence="8">
    <location>
        <begin position="58"/>
        <end position="77"/>
    </location>
</feature>
<protein>
    <recommendedName>
        <fullName evidence="8">Bcr/CflA family efflux transporter</fullName>
    </recommendedName>
</protein>
<dbReference type="GO" id="GO:0042910">
    <property type="term" value="F:xenobiotic transmembrane transporter activity"/>
    <property type="evidence" value="ECO:0007669"/>
    <property type="project" value="InterPro"/>
</dbReference>
<evidence type="ECO:0000256" key="7">
    <source>
        <dbReference type="ARBA" id="ARBA00023136"/>
    </source>
</evidence>
<dbReference type="PANTHER" id="PTHR23502">
    <property type="entry name" value="MAJOR FACILITATOR SUPERFAMILY"/>
    <property type="match status" value="1"/>
</dbReference>
<feature type="transmembrane region" description="Helical" evidence="8">
    <location>
        <begin position="218"/>
        <end position="245"/>
    </location>
</feature>
<proteinExistence type="inferred from homology"/>
<keyword evidence="5 8" id="KW-0812">Transmembrane</keyword>
<evidence type="ECO:0000256" key="6">
    <source>
        <dbReference type="ARBA" id="ARBA00022989"/>
    </source>
</evidence>
<dbReference type="AlphaFoldDB" id="A0A133XEF5"/>
<comment type="caution">
    <text evidence="10">The sequence shown here is derived from an EMBL/GenBank/DDBJ whole genome shotgun (WGS) entry which is preliminary data.</text>
</comment>
<keyword evidence="8" id="KW-0997">Cell inner membrane</keyword>
<dbReference type="InterPro" id="IPR011701">
    <property type="entry name" value="MFS"/>
</dbReference>
<dbReference type="STRING" id="281362.AT959_15275"/>
<keyword evidence="4" id="KW-1003">Cell membrane</keyword>
<dbReference type="PANTHER" id="PTHR23502:SF132">
    <property type="entry name" value="POLYAMINE TRANSPORTER 2-RELATED"/>
    <property type="match status" value="1"/>
</dbReference>
<dbReference type="NCBIfam" id="TIGR00710">
    <property type="entry name" value="efflux_Bcr_CflA"/>
    <property type="match status" value="1"/>
</dbReference>
<dbReference type="GO" id="GO:0005886">
    <property type="term" value="C:plasma membrane"/>
    <property type="evidence" value="ECO:0007669"/>
    <property type="project" value="UniProtKB-SubCell"/>
</dbReference>
<evidence type="ECO:0000256" key="4">
    <source>
        <dbReference type="ARBA" id="ARBA00022475"/>
    </source>
</evidence>
<evidence type="ECO:0000256" key="2">
    <source>
        <dbReference type="ARBA" id="ARBA00006236"/>
    </source>
</evidence>
<dbReference type="FunFam" id="1.20.1720.10:FF:000005">
    <property type="entry name" value="Bcr/CflA family efflux transporter"/>
    <property type="match status" value="1"/>
</dbReference>
<feature type="transmembrane region" description="Helical" evidence="8">
    <location>
        <begin position="355"/>
        <end position="377"/>
    </location>
</feature>
<dbReference type="EMBL" id="LODL01000035">
    <property type="protein sequence ID" value="KXB29330.1"/>
    <property type="molecule type" value="Genomic_DNA"/>
</dbReference>
<dbReference type="Pfam" id="PF07690">
    <property type="entry name" value="MFS_1"/>
    <property type="match status" value="1"/>
</dbReference>
<keyword evidence="6 8" id="KW-1133">Transmembrane helix</keyword>
<dbReference type="SUPFAM" id="SSF103473">
    <property type="entry name" value="MFS general substrate transporter"/>
    <property type="match status" value="1"/>
</dbReference>
<name>A0A133XEF5_9RHOO</name>
<evidence type="ECO:0000313" key="10">
    <source>
        <dbReference type="EMBL" id="KXB29330.1"/>
    </source>
</evidence>
<feature type="domain" description="Major facilitator superfamily (MFS) profile" evidence="9">
    <location>
        <begin position="23"/>
        <end position="409"/>
    </location>
</feature>
<dbReference type="InterPro" id="IPR036259">
    <property type="entry name" value="MFS_trans_sf"/>
</dbReference>
<dbReference type="GO" id="GO:0015385">
    <property type="term" value="F:sodium:proton antiporter activity"/>
    <property type="evidence" value="ECO:0007669"/>
    <property type="project" value="TreeGrafter"/>
</dbReference>
<feature type="transmembrane region" description="Helical" evidence="8">
    <location>
        <begin position="257"/>
        <end position="280"/>
    </location>
</feature>
<dbReference type="Proteomes" id="UP000070186">
    <property type="component" value="Unassembled WGS sequence"/>
</dbReference>
<reference evidence="10 11" key="1">
    <citation type="submission" date="2015-12" db="EMBL/GenBank/DDBJ databases">
        <title>Nitrous oxide reduction kinetics distinguish bacteria harboring typical versus atypical NosZ.</title>
        <authorList>
            <person name="Yoon S."/>
            <person name="Nissen S."/>
            <person name="Park D."/>
            <person name="Sanford R.A."/>
            <person name="Loeffler F.E."/>
        </authorList>
    </citation>
    <scope>NUCLEOTIDE SEQUENCE [LARGE SCALE GENOMIC DNA]</scope>
    <source>
        <strain evidence="10 11">ATCC BAA-841</strain>
    </source>
</reference>
<feature type="transmembrane region" description="Helical" evidence="8">
    <location>
        <begin position="317"/>
        <end position="343"/>
    </location>
</feature>